<reference evidence="1 4" key="2">
    <citation type="submission" date="2016-01" db="EMBL/GenBank/DDBJ databases">
        <title>Genome sequence of Thermus parvatiensis, a thermophile isolated from a hot water spring.</title>
        <authorList>
            <person name="Tripathi C."/>
            <person name="Lal R."/>
        </authorList>
    </citation>
    <scope>NUCLEOTIDE SEQUENCE [LARGE SCALE GENOMIC DNA]</scope>
    <source>
        <strain evidence="1 4">RL</strain>
        <plasmid evidence="1 4">pTP143</plasmid>
    </source>
</reference>
<evidence type="ECO:0000313" key="1">
    <source>
        <dbReference type="EMBL" id="AMA76319.1"/>
    </source>
</evidence>
<dbReference type="Proteomes" id="UP000053186">
    <property type="component" value="Unassembled WGS sequence"/>
</dbReference>
<keyword evidence="1" id="KW-0614">Plasmid</keyword>
<accession>H7GI91</accession>
<keyword evidence="3" id="KW-1185">Reference proteome</keyword>
<evidence type="ECO:0000313" key="3">
    <source>
        <dbReference type="Proteomes" id="UP000053186"/>
    </source>
</evidence>
<organism evidence="2 3">
    <name type="scientific">Thermus parvatiensis</name>
    <dbReference type="NCBI Taxonomy" id="456163"/>
    <lineage>
        <taxon>Bacteria</taxon>
        <taxon>Thermotogati</taxon>
        <taxon>Deinococcota</taxon>
        <taxon>Deinococci</taxon>
        <taxon>Thermales</taxon>
        <taxon>Thermaceae</taxon>
        <taxon>Thermus</taxon>
    </lineage>
</organism>
<gene>
    <name evidence="1" type="ORF">AV541_10340</name>
    <name evidence="2" type="ORF">RLTM_10073</name>
</gene>
<protein>
    <submittedName>
        <fullName evidence="2">Uncharacterized protein</fullName>
    </submittedName>
</protein>
<dbReference type="EMBL" id="AIJQ01000017">
    <property type="protein sequence ID" value="EIA38246.1"/>
    <property type="molecule type" value="Genomic_DNA"/>
</dbReference>
<name>H7GI91_9DEIN</name>
<dbReference type="PATRIC" id="fig|456163.3.peg.2221"/>
<dbReference type="EMBL" id="CP014142">
    <property type="protein sequence ID" value="AMA76319.1"/>
    <property type="molecule type" value="Genomic_DNA"/>
</dbReference>
<dbReference type="AlphaFoldDB" id="H7GI91"/>
<proteinExistence type="predicted"/>
<dbReference type="KEGG" id="tpar:AV541_10340"/>
<evidence type="ECO:0000313" key="2">
    <source>
        <dbReference type="EMBL" id="EIA38246.1"/>
    </source>
</evidence>
<evidence type="ECO:0000313" key="4">
    <source>
        <dbReference type="Proteomes" id="UP000061630"/>
    </source>
</evidence>
<dbReference type="Proteomes" id="UP000061630">
    <property type="component" value="Plasmid pTP143"/>
</dbReference>
<reference evidence="2 3" key="1">
    <citation type="journal article" date="2012" name="J. Bacteriol.">
        <title>Draft genome sequence of Thermus sp. strain RL, isolated from a hot water spring located atop the Himalayan ranges at Manikaran, India.</title>
        <authorList>
            <person name="Dwivedi V."/>
            <person name="Sangwan N."/>
            <person name="Nigam A."/>
            <person name="Garg N."/>
            <person name="Niharika N."/>
            <person name="Khurana P."/>
            <person name="Khurana J.P."/>
            <person name="Lal R."/>
        </authorList>
    </citation>
    <scope>NUCLEOTIDE SEQUENCE [LARGE SCALE GENOMIC DNA]</scope>
    <source>
        <strain evidence="2 3">RL</strain>
    </source>
</reference>
<sequence length="70" mass="7778">MTTAEALGHGRSPHLAAYLKERRRKALGHKLAALTEVLKRAGKARLSPGQPQGGYLEAYQLLEEGWRDRP</sequence>
<geneLocation type="plasmid" evidence="1 4">
    <name>pTP143</name>
</geneLocation>